<feature type="compositionally biased region" description="Basic and acidic residues" evidence="1">
    <location>
        <begin position="292"/>
        <end position="313"/>
    </location>
</feature>
<dbReference type="Pfam" id="PF13365">
    <property type="entry name" value="Trypsin_2"/>
    <property type="match status" value="1"/>
</dbReference>
<dbReference type="RefSeq" id="WP_092054715.1">
    <property type="nucleotide sequence ID" value="NZ_FOQD01000018.1"/>
</dbReference>
<dbReference type="AlphaFoldDB" id="A0A1I3QBT8"/>
<dbReference type="InterPro" id="IPR009003">
    <property type="entry name" value="Peptidase_S1_PA"/>
</dbReference>
<proteinExistence type="predicted"/>
<evidence type="ECO:0000256" key="1">
    <source>
        <dbReference type="SAM" id="MobiDB-lite"/>
    </source>
</evidence>
<reference evidence="3" key="1">
    <citation type="submission" date="2016-10" db="EMBL/GenBank/DDBJ databases">
        <authorList>
            <person name="Varghese N."/>
            <person name="Submissions S."/>
        </authorList>
    </citation>
    <scope>NUCLEOTIDE SEQUENCE [LARGE SCALE GENOMIC DNA]</scope>
    <source>
        <strain evidence="3">DSM 26348</strain>
    </source>
</reference>
<dbReference type="InterPro" id="IPR043504">
    <property type="entry name" value="Peptidase_S1_PA_chymotrypsin"/>
</dbReference>
<organism evidence="2 3">
    <name type="scientific">Planctomicrobium piriforme</name>
    <dbReference type="NCBI Taxonomy" id="1576369"/>
    <lineage>
        <taxon>Bacteria</taxon>
        <taxon>Pseudomonadati</taxon>
        <taxon>Planctomycetota</taxon>
        <taxon>Planctomycetia</taxon>
        <taxon>Planctomycetales</taxon>
        <taxon>Planctomycetaceae</taxon>
        <taxon>Planctomicrobium</taxon>
    </lineage>
</organism>
<dbReference type="SUPFAM" id="SSF50494">
    <property type="entry name" value="Trypsin-like serine proteases"/>
    <property type="match status" value="1"/>
</dbReference>
<evidence type="ECO:0000313" key="3">
    <source>
        <dbReference type="Proteomes" id="UP000199518"/>
    </source>
</evidence>
<feature type="region of interest" description="Disordered" evidence="1">
    <location>
        <begin position="284"/>
        <end position="320"/>
    </location>
</feature>
<sequence>MLSVLSSTRRNLLVIATIGIVVQCSISTAVAQKNDIEIQLAFPLRMDGRICEQLEELWKDGKLTCSREKMLEQIEHPVHQRFELPAPSTEPRSGAEIYKIARESHVRLGHGVRNDATGKWVFNGGAGYVIAPGGIVATCCHCLETPPVPADPAFPDRERTSWLFAVTMDGKVYPATSVLAANDELDAAIVQVEGLPNRPIALNEDVTPGDTAYLFSEPFGVRGYFSNGIINRFYWLKDPADPQTLAGAARYRINIGTDWAPGSSGAAVIDTYGNVIGHVSRISALQPNSGEEPSRPDSAKADENQKPTPRESRGPQGNVTFMVLHEAIPARGVRLLAEKALEPPSEEEQQPE</sequence>
<dbReference type="Proteomes" id="UP000199518">
    <property type="component" value="Unassembled WGS sequence"/>
</dbReference>
<evidence type="ECO:0000313" key="2">
    <source>
        <dbReference type="EMBL" id="SFJ31145.1"/>
    </source>
</evidence>
<dbReference type="EMBL" id="FOQD01000018">
    <property type="protein sequence ID" value="SFJ31145.1"/>
    <property type="molecule type" value="Genomic_DNA"/>
</dbReference>
<dbReference type="OrthoDB" id="281406at2"/>
<gene>
    <name evidence="2" type="ORF">SAMN05421753_11829</name>
</gene>
<accession>A0A1I3QBT8</accession>
<name>A0A1I3QBT8_9PLAN</name>
<protein>
    <submittedName>
        <fullName evidence="2">Trypsin-like peptidase domain-containing protein</fullName>
    </submittedName>
</protein>
<keyword evidence="3" id="KW-1185">Reference proteome</keyword>
<dbReference type="STRING" id="1576369.SAMN05421753_11829"/>
<dbReference type="Gene3D" id="2.40.10.10">
    <property type="entry name" value="Trypsin-like serine proteases"/>
    <property type="match status" value="2"/>
</dbReference>